<evidence type="ECO:0000256" key="1">
    <source>
        <dbReference type="SAM" id="MobiDB-lite"/>
    </source>
</evidence>
<accession>A0A7W7WC01</accession>
<dbReference type="RefSeq" id="WP_184756905.1">
    <property type="nucleotide sequence ID" value="NZ_JACHJU010000002.1"/>
</dbReference>
<dbReference type="PANTHER" id="PTHR41287:SF1">
    <property type="entry name" value="PROTEIN YMFN"/>
    <property type="match status" value="1"/>
</dbReference>
<name>A0A7W7WC01_9ACTN</name>
<reference evidence="3 4" key="1">
    <citation type="submission" date="2020-08" db="EMBL/GenBank/DDBJ databases">
        <title>Sequencing the genomes of 1000 actinobacteria strains.</title>
        <authorList>
            <person name="Klenk H.-P."/>
        </authorList>
    </citation>
    <scope>NUCLEOTIDE SEQUENCE [LARGE SCALE GENOMIC DNA]</scope>
    <source>
        <strain evidence="3 4">DSM 43023</strain>
    </source>
</reference>
<dbReference type="Gene3D" id="3.30.420.240">
    <property type="match status" value="1"/>
</dbReference>
<gene>
    <name evidence="3" type="ORF">FHR32_005116</name>
</gene>
<dbReference type="InterPro" id="IPR046462">
    <property type="entry name" value="TerL_nuclease"/>
</dbReference>
<evidence type="ECO:0000313" key="4">
    <source>
        <dbReference type="Proteomes" id="UP000534286"/>
    </source>
</evidence>
<dbReference type="InterPro" id="IPR005021">
    <property type="entry name" value="Terminase_largesu-like"/>
</dbReference>
<dbReference type="InterPro" id="IPR027417">
    <property type="entry name" value="P-loop_NTPase"/>
</dbReference>
<organism evidence="3 4">
    <name type="scientific">Streptosporangium album</name>
    <dbReference type="NCBI Taxonomy" id="47479"/>
    <lineage>
        <taxon>Bacteria</taxon>
        <taxon>Bacillati</taxon>
        <taxon>Actinomycetota</taxon>
        <taxon>Actinomycetes</taxon>
        <taxon>Streptosporangiales</taxon>
        <taxon>Streptosporangiaceae</taxon>
        <taxon>Streptosporangium</taxon>
    </lineage>
</organism>
<evidence type="ECO:0000259" key="2">
    <source>
        <dbReference type="Pfam" id="PF20441"/>
    </source>
</evidence>
<feature type="region of interest" description="Disordered" evidence="1">
    <location>
        <begin position="1"/>
        <end position="28"/>
    </location>
</feature>
<feature type="domain" description="Terminase large subunit-like endonuclease" evidence="2">
    <location>
        <begin position="406"/>
        <end position="529"/>
    </location>
</feature>
<dbReference type="Gene3D" id="3.40.50.300">
    <property type="entry name" value="P-loop containing nucleotide triphosphate hydrolases"/>
    <property type="match status" value="1"/>
</dbReference>
<comment type="caution">
    <text evidence="3">The sequence shown here is derived from an EMBL/GenBank/DDBJ whole genome shotgun (WGS) entry which is preliminary data.</text>
</comment>
<dbReference type="GO" id="GO:0004519">
    <property type="term" value="F:endonuclease activity"/>
    <property type="evidence" value="ECO:0007669"/>
    <property type="project" value="InterPro"/>
</dbReference>
<protein>
    <submittedName>
        <fullName evidence="3">Phage terminase large subunit-like protein</fullName>
    </submittedName>
</protein>
<proteinExistence type="predicted"/>
<keyword evidence="4" id="KW-1185">Reference proteome</keyword>
<dbReference type="AlphaFoldDB" id="A0A7W7WC01"/>
<dbReference type="Proteomes" id="UP000534286">
    <property type="component" value="Unassembled WGS sequence"/>
</dbReference>
<sequence length="545" mass="60684">MAATTAPKRKTRASASSKGRPKAEPPCQGCGWRPAAGELWPSHGAIGVRWIEDNLIFAEGDYFGRPFRLRTDQRMFLYRWYEFCPSCWTDRARPPRWRYRRALRGAAKGDGKTAFIAAIGCLEFAGPPCIATISPNVPIMAASFEQADLLFSAAATMLGGKDNQVTEAPLVGLFEVYDTEIKFGDGRPGRLYRVAAVGGTNDGSLPTTLIADELHELGEVGSRKARAHLVISNGLRKRQHGREINLSTAGFDVDASLLGEMYKHGRRVLLDASIDPEFLFDWQEAPDGLNYDLPADREIAVRAASQAAGALWDVADRVRRYNEPGVLKHEWIRYYANRWVEVAEDSWLKDHPQAWNVCQGDATIPDKAEVVVAVDMALKRDSVAVLTAWKNPEGRIAVKVKIWQPHGGRIDHLQVVDYIRRDLANQYTISEITYDPRFFEVPARLLEDEGFNLVEFPQSIERMTPACGQALEAILEGLVVHDGDPDLAAHVTSAVMRPNERGFTLSKGKSKRKIDACIALVIALWRILAPDPEEEQSAEPWAAWV</sequence>
<dbReference type="EMBL" id="JACHJU010000002">
    <property type="protein sequence ID" value="MBB4940739.1"/>
    <property type="molecule type" value="Genomic_DNA"/>
</dbReference>
<dbReference type="Pfam" id="PF20441">
    <property type="entry name" value="TerL_nuclease"/>
    <property type="match status" value="1"/>
</dbReference>
<dbReference type="PANTHER" id="PTHR41287">
    <property type="match status" value="1"/>
</dbReference>
<evidence type="ECO:0000313" key="3">
    <source>
        <dbReference type="EMBL" id="MBB4940739.1"/>
    </source>
</evidence>